<protein>
    <submittedName>
        <fullName evidence="3">Putative membrane protein</fullName>
    </submittedName>
</protein>
<dbReference type="EMBL" id="CP033896">
    <property type="protein sequence ID" value="AZA12542.1"/>
    <property type="molecule type" value="Genomic_DNA"/>
</dbReference>
<keyword evidence="4" id="KW-1185">Reference proteome</keyword>
<dbReference type="Pfam" id="PF13845">
    <property type="entry name" value="Septum_form"/>
    <property type="match status" value="1"/>
</dbReference>
<accession>A0A3G6J3M4</accession>
<evidence type="ECO:0000256" key="1">
    <source>
        <dbReference type="SAM" id="MobiDB-lite"/>
    </source>
</evidence>
<reference evidence="3 4" key="1">
    <citation type="submission" date="2018-11" db="EMBL/GenBank/DDBJ databases">
        <authorList>
            <person name="Kleinhagauer T."/>
            <person name="Glaeser S.P."/>
            <person name="Spergser J."/>
            <person name="Ruckert C."/>
            <person name="Kaempfer P."/>
            <person name="Busse H.-J."/>
        </authorList>
    </citation>
    <scope>NUCLEOTIDE SEQUENCE [LARGE SCALE GENOMIC DNA]</scope>
    <source>
        <strain evidence="3 4">200CH</strain>
    </source>
</reference>
<evidence type="ECO:0000313" key="3">
    <source>
        <dbReference type="EMBL" id="AZA12542.1"/>
    </source>
</evidence>
<sequence length="353" mass="37814" precursor="true">MGAIMGRKQVWRSSAVVNSVLVVALGAAAAVGAYDYVRAQDTAPATVAEGTPGSTSTTGSITPTPVATAPSFTTAQPGDCVTWDVDDAGVMSNFRTIDCAVEHRFEVSARTDLSAFPSSEFGPKSQPPSVTRQAQLREQLCKNPTLEYVGGTFDPNGRYSISLILPQPTFWEAGDRTMLCGLQAPDDDGFPQITRGRVVDQDQSRAAAVGQCIFVDQANATKIVDCANDHTLEITKVVDLREHFPDRTPSIEEQDALLRPLCQQAAIDYLGGDDPLYYSTLEFFWTVVQPRSWEGGSRTANCALVKNVDGGFATLQGSATGPFTINGNPPPPQPERRPLRNNPPAGDTPPAPQ</sequence>
<gene>
    <name evidence="3" type="ORF">CCHOA_00565</name>
</gene>
<feature type="compositionally biased region" description="Polar residues" evidence="1">
    <location>
        <begin position="316"/>
        <end position="327"/>
    </location>
</feature>
<feature type="region of interest" description="Disordered" evidence="1">
    <location>
        <begin position="316"/>
        <end position="353"/>
    </location>
</feature>
<dbReference type="AlphaFoldDB" id="A0A3G6J3M4"/>
<dbReference type="InterPro" id="IPR026004">
    <property type="entry name" value="Septum_form"/>
</dbReference>
<feature type="domain" description="Septum formation-related" evidence="2">
    <location>
        <begin position="77"/>
        <end position="302"/>
    </location>
</feature>
<feature type="compositionally biased region" description="Low complexity" evidence="1">
    <location>
        <begin position="50"/>
        <end position="65"/>
    </location>
</feature>
<feature type="region of interest" description="Disordered" evidence="1">
    <location>
        <begin position="46"/>
        <end position="66"/>
    </location>
</feature>
<organism evidence="3 4">
    <name type="scientific">Corynebacterium choanae</name>
    <dbReference type="NCBI Taxonomy" id="1862358"/>
    <lineage>
        <taxon>Bacteria</taxon>
        <taxon>Bacillati</taxon>
        <taxon>Actinomycetota</taxon>
        <taxon>Actinomycetes</taxon>
        <taxon>Mycobacteriales</taxon>
        <taxon>Corynebacteriaceae</taxon>
        <taxon>Corynebacterium</taxon>
    </lineage>
</organism>
<evidence type="ECO:0000259" key="2">
    <source>
        <dbReference type="Pfam" id="PF13845"/>
    </source>
</evidence>
<dbReference type="KEGG" id="ccho:CCHOA_00565"/>
<proteinExistence type="predicted"/>
<evidence type="ECO:0000313" key="4">
    <source>
        <dbReference type="Proteomes" id="UP000269019"/>
    </source>
</evidence>
<name>A0A3G6J3M4_9CORY</name>
<dbReference type="Proteomes" id="UP000269019">
    <property type="component" value="Chromosome"/>
</dbReference>